<dbReference type="EMBL" id="AWSV01000053">
    <property type="protein sequence ID" value="ERI86506.1"/>
    <property type="molecule type" value="Genomic_DNA"/>
</dbReference>
<sequence>MRYCEECLPASFNATLRKSCRANFPLNRRLSVAKVQLFANKKE</sequence>
<accession>U2E2G7</accession>
<dbReference type="AlphaFoldDB" id="U2E2G7"/>
<protein>
    <submittedName>
        <fullName evidence="1">Uncharacterized protein</fullName>
    </submittedName>
</protein>
<comment type="caution">
    <text evidence="1">The sequence shown here is derived from an EMBL/GenBank/DDBJ whole genome shotgun (WGS) entry which is preliminary data.</text>
</comment>
<dbReference type="Proteomes" id="UP000016496">
    <property type="component" value="Unassembled WGS sequence"/>
</dbReference>
<reference evidence="1 2" key="1">
    <citation type="submission" date="2013-08" db="EMBL/GenBank/DDBJ databases">
        <authorList>
            <person name="Weinstock G."/>
            <person name="Sodergren E."/>
            <person name="Wylie T."/>
            <person name="Fulton L."/>
            <person name="Fulton R."/>
            <person name="Fronick C."/>
            <person name="O'Laughlin M."/>
            <person name="Godfrey J."/>
            <person name="Miner T."/>
            <person name="Herter B."/>
            <person name="Appelbaum E."/>
            <person name="Cordes M."/>
            <person name="Lek S."/>
            <person name="Wollam A."/>
            <person name="Pepin K.H."/>
            <person name="Palsikar V.B."/>
            <person name="Mitreva M."/>
            <person name="Wilson R.K."/>
        </authorList>
    </citation>
    <scope>NUCLEOTIDE SEQUENCE [LARGE SCALE GENOMIC DNA]</scope>
    <source>
        <strain evidence="1 2">F0041</strain>
    </source>
</reference>
<dbReference type="HOGENOM" id="CLU_3229841_0_0_10"/>
<name>U2E2G7_9BACE</name>
<evidence type="ECO:0000313" key="1">
    <source>
        <dbReference type="EMBL" id="ERI86506.1"/>
    </source>
</evidence>
<evidence type="ECO:0000313" key="2">
    <source>
        <dbReference type="Proteomes" id="UP000016496"/>
    </source>
</evidence>
<gene>
    <name evidence="1" type="ORF">HMPREF1981_00876</name>
</gene>
<organism evidence="1 2">
    <name type="scientific">Bacteroides pyogenes F0041</name>
    <dbReference type="NCBI Taxonomy" id="1321819"/>
    <lineage>
        <taxon>Bacteria</taxon>
        <taxon>Pseudomonadati</taxon>
        <taxon>Bacteroidota</taxon>
        <taxon>Bacteroidia</taxon>
        <taxon>Bacteroidales</taxon>
        <taxon>Bacteroidaceae</taxon>
        <taxon>Bacteroides</taxon>
    </lineage>
</organism>
<proteinExistence type="predicted"/>